<dbReference type="Proteomes" id="UP001164743">
    <property type="component" value="Chromosome 15A"/>
</dbReference>
<feature type="compositionally biased region" description="Acidic residues" evidence="1">
    <location>
        <begin position="606"/>
        <end position="616"/>
    </location>
</feature>
<reference evidence="2" key="1">
    <citation type="submission" date="2022-10" db="EMBL/GenBank/DDBJ databases">
        <title>Puccinia triticina Genome sequencing and assembly.</title>
        <authorList>
            <person name="Li C."/>
        </authorList>
    </citation>
    <scope>NUCLEOTIDE SEQUENCE</scope>
    <source>
        <strain evidence="2">Pt15</strain>
    </source>
</reference>
<evidence type="ECO:0000313" key="3">
    <source>
        <dbReference type="Proteomes" id="UP001164743"/>
    </source>
</evidence>
<organism evidence="2 3">
    <name type="scientific">Puccinia triticina</name>
    <dbReference type="NCBI Taxonomy" id="208348"/>
    <lineage>
        <taxon>Eukaryota</taxon>
        <taxon>Fungi</taxon>
        <taxon>Dikarya</taxon>
        <taxon>Basidiomycota</taxon>
        <taxon>Pucciniomycotina</taxon>
        <taxon>Pucciniomycetes</taxon>
        <taxon>Pucciniales</taxon>
        <taxon>Pucciniaceae</taxon>
        <taxon>Puccinia</taxon>
    </lineage>
</organism>
<feature type="region of interest" description="Disordered" evidence="1">
    <location>
        <begin position="1"/>
        <end position="171"/>
    </location>
</feature>
<feature type="region of interest" description="Disordered" evidence="1">
    <location>
        <begin position="645"/>
        <end position="785"/>
    </location>
</feature>
<feature type="region of interest" description="Disordered" evidence="1">
    <location>
        <begin position="482"/>
        <end position="616"/>
    </location>
</feature>
<feature type="compositionally biased region" description="Polar residues" evidence="1">
    <location>
        <begin position="106"/>
        <end position="121"/>
    </location>
</feature>
<accession>A0ABY7D3I0</accession>
<name>A0ABY7D3I0_9BASI</name>
<feature type="compositionally biased region" description="Basic and acidic residues" evidence="1">
    <location>
        <begin position="129"/>
        <end position="139"/>
    </location>
</feature>
<feature type="compositionally biased region" description="Low complexity" evidence="1">
    <location>
        <begin position="423"/>
        <end position="437"/>
    </location>
</feature>
<evidence type="ECO:0000313" key="2">
    <source>
        <dbReference type="EMBL" id="WAQ91795.1"/>
    </source>
</evidence>
<feature type="region of interest" description="Disordered" evidence="1">
    <location>
        <begin position="347"/>
        <end position="458"/>
    </location>
</feature>
<gene>
    <name evidence="2" type="ORF">PtA15_15A187</name>
</gene>
<dbReference type="EMBL" id="CP110435">
    <property type="protein sequence ID" value="WAQ91795.1"/>
    <property type="molecule type" value="Genomic_DNA"/>
</dbReference>
<sequence length="890" mass="94973">MNHPKPFYHQHSPGTPSTREKQLRLPSELTRKATLTSRTAARGKRKSTTYTQQTLAFKPAEEHPPLGIQLDTQCSPLTYQRLHPPEKIHQLNRAHGGWIEEEDQAQAKNPQESLPAQTLVSSPAPPPQEDSKSFDERYPMQDLSEPEDDEPLRPDSGPESPRRKHAKKTVVLCPESLDTRLVDRSAEPAAAQASHQAILAGHARLQDAVTNDQERPESWLPETLTPAHSSSCALFFDSSPGRETQHVLCPESIDTRPLLAAPHPGPAILHESILVPSQPDPRLSSCALFFAEDDAEHQPDPDSRDGAGLVLCPSSLETQIAVFPESLLPQTQDYSTSCALFFEADETQPTSPADGSTETGGSKQKVVLAEESQEMPPSPSAAPAASRSLAPPTPISARRLPRQSLSAVPLRSPRASFPKRKSPAPASSSSSATPGTSQQAHVKKKRKSADAMAVRVRPAWEPRPQDIVPKLHPPVLRQTGLVQFLLPSASSPPPKKDTTSQAGRPASRPLPPVLQRFLNNARPRDPDLSGDKGKAKLAVEGEDDEDEIVVSDDDNPPVAARDQDEDQNEDHESSSSISSLSVQEIPDSQPACPPSSSPAPASRAEDDGDTAPEEEAAVVKGLRKRIRLARQREALCRLVLEGCPALPAGAGEDTSAALVGDTDPPGVGSPDHRLTVSDLHGERERASRDRPPALATDRDSVDTRGCGPPPPEPSLTGFPPPDPARPGPRDTAAPSRTTSPSGHPPARPAPTSSASSTPLKSPVKAVMADPPLPPGPPDARPGPDEDIARIQRVIGALAAPTAAPDSPVAPPPAPALSDAVLALDTDAHLARFFARHTHALLRPPSPGLPGLPASPAARALARTIQTLQDDHPLFDDGFLRLCSRSLLGLQ</sequence>
<feature type="compositionally biased region" description="Polar residues" evidence="1">
    <location>
        <begin position="347"/>
        <end position="362"/>
    </location>
</feature>
<proteinExistence type="predicted"/>
<feature type="compositionally biased region" description="Low complexity" evidence="1">
    <location>
        <begin position="749"/>
        <end position="762"/>
    </location>
</feature>
<keyword evidence="3" id="KW-1185">Reference proteome</keyword>
<feature type="compositionally biased region" description="Basic and acidic residues" evidence="1">
    <location>
        <begin position="522"/>
        <end position="539"/>
    </location>
</feature>
<feature type="compositionally biased region" description="Acidic residues" evidence="1">
    <location>
        <begin position="540"/>
        <end position="555"/>
    </location>
</feature>
<feature type="compositionally biased region" description="Low complexity" evidence="1">
    <location>
        <begin position="381"/>
        <end position="390"/>
    </location>
</feature>
<dbReference type="GeneID" id="77804262"/>
<dbReference type="RefSeq" id="XP_053027350.1">
    <property type="nucleotide sequence ID" value="XM_053163367.1"/>
</dbReference>
<protein>
    <submittedName>
        <fullName evidence="2">Uncharacterized protein</fullName>
    </submittedName>
</protein>
<feature type="compositionally biased region" description="Pro residues" evidence="1">
    <location>
        <begin position="770"/>
        <end position="780"/>
    </location>
</feature>
<feature type="compositionally biased region" description="Basic and acidic residues" evidence="1">
    <location>
        <begin position="670"/>
        <end position="702"/>
    </location>
</feature>
<feature type="compositionally biased region" description="Low complexity" evidence="1">
    <location>
        <begin position="574"/>
        <end position="590"/>
    </location>
</feature>
<feature type="compositionally biased region" description="Pro residues" evidence="1">
    <location>
        <begin position="707"/>
        <end position="726"/>
    </location>
</feature>
<evidence type="ECO:0000256" key="1">
    <source>
        <dbReference type="SAM" id="MobiDB-lite"/>
    </source>
</evidence>